<dbReference type="OrthoDB" id="9807055at2"/>
<sequence>MTYAAALVRIFCAPMLLASSATIAAPTQFSEQLADWHQAASSPVTPAASSAEAPLELVASTNIGESIIRELVLLKGHAMLGTRYVFGANEADAVDCSSLIQQLFESAGIELPRTTQDLASIGEPVNSQSLQPGDLLFYSWKKNRLHVAVYAGDGFAIHASPDKRSVVMTELNKTWDHHFVAARRVVQEDNI</sequence>
<feature type="domain" description="NlpC/P60" evidence="6">
    <location>
        <begin position="66"/>
        <end position="186"/>
    </location>
</feature>
<dbReference type="GO" id="GO:0008234">
    <property type="term" value="F:cysteine-type peptidase activity"/>
    <property type="evidence" value="ECO:0007669"/>
    <property type="project" value="UniProtKB-KW"/>
</dbReference>
<keyword evidence="2" id="KW-0645">Protease</keyword>
<dbReference type="PANTHER" id="PTHR47053">
    <property type="entry name" value="MUREIN DD-ENDOPEPTIDASE MEPH-RELATED"/>
    <property type="match status" value="1"/>
</dbReference>
<reference evidence="7 8" key="1">
    <citation type="submission" date="2018-04" db="EMBL/GenBank/DDBJ databases">
        <title>Novel species isolated from glacier.</title>
        <authorList>
            <person name="Liu Q."/>
            <person name="Xin Y.-H."/>
        </authorList>
    </citation>
    <scope>NUCLEOTIDE SEQUENCE [LARGE SCALE GENOMIC DNA]</scope>
    <source>
        <strain evidence="7 8">GT1R17</strain>
    </source>
</reference>
<gene>
    <name evidence="7" type="ORF">CJD38_15190</name>
</gene>
<evidence type="ECO:0000256" key="3">
    <source>
        <dbReference type="ARBA" id="ARBA00022801"/>
    </source>
</evidence>
<dbReference type="GO" id="GO:0006508">
    <property type="term" value="P:proteolysis"/>
    <property type="evidence" value="ECO:0007669"/>
    <property type="project" value="UniProtKB-KW"/>
</dbReference>
<evidence type="ECO:0000259" key="6">
    <source>
        <dbReference type="PROSITE" id="PS51935"/>
    </source>
</evidence>
<keyword evidence="4" id="KW-0788">Thiol protease</keyword>
<dbReference type="Pfam" id="PF00877">
    <property type="entry name" value="NLPC_P60"/>
    <property type="match status" value="1"/>
</dbReference>
<dbReference type="Proteomes" id="UP000244248">
    <property type="component" value="Unassembled WGS sequence"/>
</dbReference>
<name>A0A2T5MCH8_9GAMM</name>
<evidence type="ECO:0000256" key="4">
    <source>
        <dbReference type="ARBA" id="ARBA00022807"/>
    </source>
</evidence>
<comment type="caution">
    <text evidence="7">The sequence shown here is derived from an EMBL/GenBank/DDBJ whole genome shotgun (WGS) entry which is preliminary data.</text>
</comment>
<evidence type="ECO:0000256" key="1">
    <source>
        <dbReference type="ARBA" id="ARBA00007074"/>
    </source>
</evidence>
<dbReference type="EMBL" id="QANS01000006">
    <property type="protein sequence ID" value="PTU30289.1"/>
    <property type="molecule type" value="Genomic_DNA"/>
</dbReference>
<evidence type="ECO:0000313" key="7">
    <source>
        <dbReference type="EMBL" id="PTU30289.1"/>
    </source>
</evidence>
<dbReference type="PANTHER" id="PTHR47053:SF1">
    <property type="entry name" value="MUREIN DD-ENDOPEPTIDASE MEPH-RELATED"/>
    <property type="match status" value="1"/>
</dbReference>
<feature type="signal peptide" evidence="5">
    <location>
        <begin position="1"/>
        <end position="24"/>
    </location>
</feature>
<dbReference type="Gene3D" id="3.90.1720.10">
    <property type="entry name" value="endopeptidase domain like (from Nostoc punctiforme)"/>
    <property type="match status" value="1"/>
</dbReference>
<keyword evidence="3" id="KW-0378">Hydrolase</keyword>
<accession>A0A2T5MCH8</accession>
<feature type="chain" id="PRO_5015524529" description="NlpC/P60 domain-containing protein" evidence="5">
    <location>
        <begin position="25"/>
        <end position="191"/>
    </location>
</feature>
<dbReference type="InterPro" id="IPR038765">
    <property type="entry name" value="Papain-like_cys_pep_sf"/>
</dbReference>
<dbReference type="SUPFAM" id="SSF54001">
    <property type="entry name" value="Cysteine proteinases"/>
    <property type="match status" value="1"/>
</dbReference>
<evidence type="ECO:0000313" key="8">
    <source>
        <dbReference type="Proteomes" id="UP000244248"/>
    </source>
</evidence>
<proteinExistence type="inferred from homology"/>
<dbReference type="PROSITE" id="PS51935">
    <property type="entry name" value="NLPC_P60"/>
    <property type="match status" value="1"/>
</dbReference>
<dbReference type="AlphaFoldDB" id="A0A2T5MCH8"/>
<evidence type="ECO:0000256" key="2">
    <source>
        <dbReference type="ARBA" id="ARBA00022670"/>
    </source>
</evidence>
<keyword evidence="5" id="KW-0732">Signal</keyword>
<organism evidence="7 8">
    <name type="scientific">Stenotrophobium rhamnosiphilum</name>
    <dbReference type="NCBI Taxonomy" id="2029166"/>
    <lineage>
        <taxon>Bacteria</taxon>
        <taxon>Pseudomonadati</taxon>
        <taxon>Pseudomonadota</taxon>
        <taxon>Gammaproteobacteria</taxon>
        <taxon>Nevskiales</taxon>
        <taxon>Nevskiaceae</taxon>
        <taxon>Stenotrophobium</taxon>
    </lineage>
</organism>
<dbReference type="InterPro" id="IPR000064">
    <property type="entry name" value="NLP_P60_dom"/>
</dbReference>
<keyword evidence="8" id="KW-1185">Reference proteome</keyword>
<dbReference type="RefSeq" id="WP_107941232.1">
    <property type="nucleotide sequence ID" value="NZ_QANS01000006.1"/>
</dbReference>
<protein>
    <recommendedName>
        <fullName evidence="6">NlpC/P60 domain-containing protein</fullName>
    </recommendedName>
</protein>
<dbReference type="InterPro" id="IPR051202">
    <property type="entry name" value="Peptidase_C40"/>
</dbReference>
<evidence type="ECO:0000256" key="5">
    <source>
        <dbReference type="SAM" id="SignalP"/>
    </source>
</evidence>
<comment type="similarity">
    <text evidence="1">Belongs to the peptidase C40 family.</text>
</comment>